<dbReference type="AlphaFoldDB" id="A0A975IY84"/>
<dbReference type="InterPro" id="IPR051923">
    <property type="entry name" value="Glycosyl_Hydrolase_39"/>
</dbReference>
<dbReference type="Proteomes" id="UP000676169">
    <property type="component" value="Chromosome"/>
</dbReference>
<dbReference type="EMBL" id="CP073100">
    <property type="protein sequence ID" value="QUE49967.1"/>
    <property type="molecule type" value="Genomic_DNA"/>
</dbReference>
<name>A0A975IY84_9BACT</name>
<dbReference type="InterPro" id="IPR000514">
    <property type="entry name" value="Glyco_hydro_39"/>
</dbReference>
<dbReference type="InterPro" id="IPR017853">
    <property type="entry name" value="GH"/>
</dbReference>
<evidence type="ECO:0000256" key="1">
    <source>
        <dbReference type="ARBA" id="ARBA00008875"/>
    </source>
</evidence>
<keyword evidence="8" id="KW-1185">Reference proteome</keyword>
<evidence type="ECO:0000256" key="5">
    <source>
        <dbReference type="SAM" id="SignalP"/>
    </source>
</evidence>
<dbReference type="SUPFAM" id="SSF51011">
    <property type="entry name" value="Glycosyl hydrolase domain"/>
    <property type="match status" value="1"/>
</dbReference>
<evidence type="ECO:0000256" key="2">
    <source>
        <dbReference type="ARBA" id="ARBA00022801"/>
    </source>
</evidence>
<sequence>MPSPSRAFRTLAALAFATALCQAQQPESFPAHIRVDASKTQGTLRPIWRYFGADEPNYAYMKDGQKLIGELGEMAPKQVFFRAHNLLTTGDGTPALKWGSTNAYTEDANGNPIYDWTITDRIFDTYLQRGVRPYVQLGFMPQALSIKPEPYRHHWTPQAKYDTIYLGWTYPPKDYGKWEELCYQWAKHCVEKYGKAEVETWWWELWNEPNIGYWRGTQEEFYKLYDHSVAGVRRAIPNAKIGGPETAGGSGGGTLEKFLKHCREGTNALTGSKGTPLDLISFHAKGQPKFVNGHVQMGISHQLRDIDGAFSVIAKFPEYKNTPIVIGESDPEGCAACQGPQNGYRNGTMYSSYTAASFARKHDLAAKHGVNLEGALTWAFEFEDQPYFAGFRVLASNGIDHPVLNVFRMFSKMSGQRLTVESDAAIALEDMMKSGVRAKPDVSALASLDQHKLAVLVWHYHDDDVSGPDAAVDLAIPGLPSGIARVQVSHYRIDETHSNAYTLWKALGSPQQPTKDQYASLEQAGKLAKLDTPATVAVKNGQAELHFALPRQAVSLLVLEWK</sequence>
<keyword evidence="2" id="KW-0378">Hydrolase</keyword>
<evidence type="ECO:0000313" key="7">
    <source>
        <dbReference type="EMBL" id="QUE49967.1"/>
    </source>
</evidence>
<dbReference type="RefSeq" id="WP_211630056.1">
    <property type="nucleotide sequence ID" value="NZ_CP073100.1"/>
</dbReference>
<accession>A0A975IY84</accession>
<keyword evidence="5" id="KW-0732">Signal</keyword>
<dbReference type="GO" id="GO:0005975">
    <property type="term" value="P:carbohydrate metabolic process"/>
    <property type="evidence" value="ECO:0007669"/>
    <property type="project" value="InterPro"/>
</dbReference>
<organism evidence="7 8">
    <name type="scientific">Luteolibacter ambystomatis</name>
    <dbReference type="NCBI Taxonomy" id="2824561"/>
    <lineage>
        <taxon>Bacteria</taxon>
        <taxon>Pseudomonadati</taxon>
        <taxon>Verrucomicrobiota</taxon>
        <taxon>Verrucomicrobiia</taxon>
        <taxon>Verrucomicrobiales</taxon>
        <taxon>Verrucomicrobiaceae</taxon>
        <taxon>Luteolibacter</taxon>
    </lineage>
</organism>
<dbReference type="PRINTS" id="PR00745">
    <property type="entry name" value="GLHYDRLASE39"/>
</dbReference>
<evidence type="ECO:0000313" key="8">
    <source>
        <dbReference type="Proteomes" id="UP000676169"/>
    </source>
</evidence>
<proteinExistence type="inferred from homology"/>
<gene>
    <name evidence="7" type="ORF">KBB96_13945</name>
</gene>
<dbReference type="InterPro" id="IPR049166">
    <property type="entry name" value="GH39_cat"/>
</dbReference>
<dbReference type="PANTHER" id="PTHR12631:SF8">
    <property type="entry name" value="ALPHA-L-IDURONIDASE"/>
    <property type="match status" value="1"/>
</dbReference>
<keyword evidence="3" id="KW-0326">Glycosidase</keyword>
<dbReference type="KEGG" id="lamb:KBB96_13945"/>
<evidence type="ECO:0000256" key="3">
    <source>
        <dbReference type="ARBA" id="ARBA00023295"/>
    </source>
</evidence>
<reference evidence="7" key="1">
    <citation type="submission" date="2021-04" db="EMBL/GenBank/DDBJ databases">
        <title>Luteolibacter sp. 32A isolated from the skin of an Anderson's salamander (Ambystoma andersonii).</title>
        <authorList>
            <person name="Spergser J."/>
            <person name="Busse H.-J."/>
        </authorList>
    </citation>
    <scope>NUCLEOTIDE SEQUENCE</scope>
    <source>
        <strain evidence="7">32A</strain>
    </source>
</reference>
<comment type="similarity">
    <text evidence="1">Belongs to the glycosyl hydrolase 39 family.</text>
</comment>
<dbReference type="PANTHER" id="PTHR12631">
    <property type="entry name" value="ALPHA-L-IDURONIDASE"/>
    <property type="match status" value="1"/>
</dbReference>
<dbReference type="GO" id="GO:0004553">
    <property type="term" value="F:hydrolase activity, hydrolyzing O-glycosyl compounds"/>
    <property type="evidence" value="ECO:0007669"/>
    <property type="project" value="InterPro"/>
</dbReference>
<dbReference type="SUPFAM" id="SSF51445">
    <property type="entry name" value="(Trans)glycosidases"/>
    <property type="match status" value="1"/>
</dbReference>
<feature type="signal peptide" evidence="5">
    <location>
        <begin position="1"/>
        <end position="23"/>
    </location>
</feature>
<dbReference type="Pfam" id="PF01229">
    <property type="entry name" value="Glyco_hydro_39"/>
    <property type="match status" value="1"/>
</dbReference>
<evidence type="ECO:0000259" key="6">
    <source>
        <dbReference type="Pfam" id="PF01229"/>
    </source>
</evidence>
<dbReference type="Gene3D" id="2.60.40.1500">
    <property type="entry name" value="Glycosyl hydrolase domain, family 39"/>
    <property type="match status" value="1"/>
</dbReference>
<protein>
    <recommendedName>
        <fullName evidence="6">Glycosyl hydrolases family 39 N-terminal catalytic domain-containing protein</fullName>
    </recommendedName>
</protein>
<feature type="chain" id="PRO_5037179696" description="Glycosyl hydrolases family 39 N-terminal catalytic domain-containing protein" evidence="5">
    <location>
        <begin position="24"/>
        <end position="562"/>
    </location>
</feature>
<dbReference type="Gene3D" id="3.20.20.80">
    <property type="entry name" value="Glycosidases"/>
    <property type="match status" value="1"/>
</dbReference>
<feature type="active site" description="Proton donor" evidence="4">
    <location>
        <position position="208"/>
    </location>
</feature>
<evidence type="ECO:0000256" key="4">
    <source>
        <dbReference type="PIRSR" id="PIRSR600514-1"/>
    </source>
</evidence>
<feature type="domain" description="Glycosyl hydrolases family 39 N-terminal catalytic" evidence="6">
    <location>
        <begin position="32"/>
        <end position="526"/>
    </location>
</feature>